<proteinExistence type="predicted"/>
<dbReference type="AlphaFoldDB" id="A0AAP5MC53"/>
<organism evidence="1 2">
    <name type="scientific">Aetokthonos hydrillicola Thurmond2011</name>
    <dbReference type="NCBI Taxonomy" id="2712845"/>
    <lineage>
        <taxon>Bacteria</taxon>
        <taxon>Bacillati</taxon>
        <taxon>Cyanobacteriota</taxon>
        <taxon>Cyanophyceae</taxon>
        <taxon>Nostocales</taxon>
        <taxon>Hapalosiphonaceae</taxon>
        <taxon>Aetokthonos</taxon>
    </lineage>
</organism>
<name>A0AAP5MC53_9CYAN</name>
<dbReference type="EMBL" id="JAALHA020000013">
    <property type="protein sequence ID" value="MDR9897619.1"/>
    <property type="molecule type" value="Genomic_DNA"/>
</dbReference>
<dbReference type="RefSeq" id="WP_208338363.1">
    <property type="nucleotide sequence ID" value="NZ_CAWQFN010000089.1"/>
</dbReference>
<protein>
    <submittedName>
        <fullName evidence="1">Uncharacterized protein</fullName>
    </submittedName>
</protein>
<sequence>MRKTTFLTLSLVFLGIVPGMAQLVNIVNTKDDSQLGKVWTQDFQNYALDLQTYLASSTPSSLKPIELFDTQAVINSSTGELNIPNPIEAGKNVRFFAVQKSISGTFENNPSLEANTVSNEFSREITRGAVEGVLGRNGQTRIKQKLEDTEDSLKEITKSIKDLKDNQNFITQAINKTISTACNATNDATGGAANASACQNAAQTNLQLQAVRIQGEQAKMLGETFAQTMYLNQSLQYSNLNLANVAQQLEETNRARRVDTSAEAARLVRVTSQLDLLGRETQQEEVNQQQQVK</sequence>
<dbReference type="Proteomes" id="UP000667802">
    <property type="component" value="Unassembled WGS sequence"/>
</dbReference>
<keyword evidence="2" id="KW-1185">Reference proteome</keyword>
<gene>
    <name evidence="1" type="ORF">G7B40_024065</name>
</gene>
<evidence type="ECO:0000313" key="1">
    <source>
        <dbReference type="EMBL" id="MDR9897619.1"/>
    </source>
</evidence>
<comment type="caution">
    <text evidence="1">The sequence shown here is derived from an EMBL/GenBank/DDBJ whole genome shotgun (WGS) entry which is preliminary data.</text>
</comment>
<evidence type="ECO:0000313" key="2">
    <source>
        <dbReference type="Proteomes" id="UP000667802"/>
    </source>
</evidence>
<accession>A0AAP5MC53</accession>
<reference evidence="2" key="1">
    <citation type="journal article" date="2021" name="Science">
        <title>Hunting the eagle killer: A cyanobacterial neurotoxin causes vacuolar myelinopathy.</title>
        <authorList>
            <person name="Breinlinger S."/>
            <person name="Phillips T.J."/>
            <person name="Haram B.N."/>
            <person name="Mares J."/>
            <person name="Martinez Yerena J.A."/>
            <person name="Hrouzek P."/>
            <person name="Sobotka R."/>
            <person name="Henderson W.M."/>
            <person name="Schmieder P."/>
            <person name="Williams S.M."/>
            <person name="Lauderdale J.D."/>
            <person name="Wilde H.D."/>
            <person name="Gerrin W."/>
            <person name="Kust A."/>
            <person name="Washington J.W."/>
            <person name="Wagner C."/>
            <person name="Geier B."/>
            <person name="Liebeke M."/>
            <person name="Enke H."/>
            <person name="Niedermeyer T.H.J."/>
            <person name="Wilde S.B."/>
        </authorList>
    </citation>
    <scope>NUCLEOTIDE SEQUENCE [LARGE SCALE GENOMIC DNA]</scope>
    <source>
        <strain evidence="2">Thurmond2011</strain>
    </source>
</reference>